<organism evidence="4 5">
    <name type="scientific">Youxingia wuxianensis</name>
    <dbReference type="NCBI Taxonomy" id="2763678"/>
    <lineage>
        <taxon>Bacteria</taxon>
        <taxon>Bacillati</taxon>
        <taxon>Bacillota</taxon>
        <taxon>Clostridia</taxon>
        <taxon>Eubacteriales</taxon>
        <taxon>Oscillospiraceae</taxon>
        <taxon>Youxingia</taxon>
    </lineage>
</organism>
<dbReference type="Proteomes" id="UP000623678">
    <property type="component" value="Unassembled WGS sequence"/>
</dbReference>
<dbReference type="Pfam" id="PF00583">
    <property type="entry name" value="Acetyltransf_1"/>
    <property type="match status" value="1"/>
</dbReference>
<gene>
    <name evidence="4" type="ORF">H8705_10915</name>
</gene>
<feature type="domain" description="N-acetyltransferase" evidence="3">
    <location>
        <begin position="4"/>
        <end position="163"/>
    </location>
</feature>
<dbReference type="RefSeq" id="WP_262395818.1">
    <property type="nucleotide sequence ID" value="NZ_JACRTD010000008.1"/>
</dbReference>
<evidence type="ECO:0000259" key="3">
    <source>
        <dbReference type="PROSITE" id="PS51186"/>
    </source>
</evidence>
<accession>A0A926IIW7</accession>
<dbReference type="Gene3D" id="3.40.630.30">
    <property type="match status" value="1"/>
</dbReference>
<dbReference type="InterPro" id="IPR000182">
    <property type="entry name" value="GNAT_dom"/>
</dbReference>
<keyword evidence="1" id="KW-0808">Transferase</keyword>
<comment type="caution">
    <text evidence="4">The sequence shown here is derived from an EMBL/GenBank/DDBJ whole genome shotgun (WGS) entry which is preliminary data.</text>
</comment>
<dbReference type="SUPFAM" id="SSF55729">
    <property type="entry name" value="Acyl-CoA N-acyltransferases (Nat)"/>
    <property type="match status" value="1"/>
</dbReference>
<evidence type="ECO:0000313" key="4">
    <source>
        <dbReference type="EMBL" id="MBC8586093.1"/>
    </source>
</evidence>
<reference evidence="4" key="1">
    <citation type="submission" date="2020-08" db="EMBL/GenBank/DDBJ databases">
        <title>Genome public.</title>
        <authorList>
            <person name="Liu C."/>
            <person name="Sun Q."/>
        </authorList>
    </citation>
    <scope>NUCLEOTIDE SEQUENCE</scope>
    <source>
        <strain evidence="4">NSJ-64</strain>
    </source>
</reference>
<sequence>MDTVEIIPAQEKYIKAYWVTLGRVAQERKYLRITHAFPLEETMEFIREGIKNNYPYFFIKSEDAIVGWCDIRPLSKESTVGCLGIGLLKDYRGQGIGAKAIAVALNKAREQGFTLIQLEVRATNERAIRLYRSAGFLFAEQSPRLIEIEGEKAEIYTMQLQLS</sequence>
<evidence type="ECO:0000313" key="5">
    <source>
        <dbReference type="Proteomes" id="UP000623678"/>
    </source>
</evidence>
<dbReference type="InterPro" id="IPR050680">
    <property type="entry name" value="YpeA/RimI_acetyltransf"/>
</dbReference>
<dbReference type="CDD" id="cd04301">
    <property type="entry name" value="NAT_SF"/>
    <property type="match status" value="1"/>
</dbReference>
<keyword evidence="5" id="KW-1185">Reference proteome</keyword>
<dbReference type="PROSITE" id="PS51186">
    <property type="entry name" value="GNAT"/>
    <property type="match status" value="1"/>
</dbReference>
<name>A0A926IIW7_9FIRM</name>
<dbReference type="PANTHER" id="PTHR43420">
    <property type="entry name" value="ACETYLTRANSFERASE"/>
    <property type="match status" value="1"/>
</dbReference>
<dbReference type="InterPro" id="IPR016181">
    <property type="entry name" value="Acyl_CoA_acyltransferase"/>
</dbReference>
<dbReference type="GO" id="GO:0016747">
    <property type="term" value="F:acyltransferase activity, transferring groups other than amino-acyl groups"/>
    <property type="evidence" value="ECO:0007669"/>
    <property type="project" value="InterPro"/>
</dbReference>
<keyword evidence="2" id="KW-0012">Acyltransferase</keyword>
<dbReference type="EMBL" id="JACRTD010000008">
    <property type="protein sequence ID" value="MBC8586093.1"/>
    <property type="molecule type" value="Genomic_DNA"/>
</dbReference>
<protein>
    <submittedName>
        <fullName evidence="4">GNAT family N-acetyltransferase</fullName>
    </submittedName>
</protein>
<dbReference type="AlphaFoldDB" id="A0A926IIW7"/>
<evidence type="ECO:0000256" key="1">
    <source>
        <dbReference type="ARBA" id="ARBA00022679"/>
    </source>
</evidence>
<proteinExistence type="predicted"/>
<evidence type="ECO:0000256" key="2">
    <source>
        <dbReference type="ARBA" id="ARBA00023315"/>
    </source>
</evidence>